<dbReference type="EMBL" id="ATHJ01000105">
    <property type="protein sequence ID" value="EPR36080.1"/>
    <property type="molecule type" value="Genomic_DNA"/>
</dbReference>
<keyword evidence="2" id="KW-0067">ATP-binding</keyword>
<organism evidence="5 6">
    <name type="scientific">Desulfococcus multivorans DSM 2059</name>
    <dbReference type="NCBI Taxonomy" id="1121405"/>
    <lineage>
        <taxon>Bacteria</taxon>
        <taxon>Pseudomonadati</taxon>
        <taxon>Thermodesulfobacteriota</taxon>
        <taxon>Desulfobacteria</taxon>
        <taxon>Desulfobacterales</taxon>
        <taxon>Desulfococcaceae</taxon>
        <taxon>Desulfococcus</taxon>
    </lineage>
</organism>
<dbReference type="InterPro" id="IPR037257">
    <property type="entry name" value="T2SS_E_N_sf"/>
</dbReference>
<evidence type="ECO:0000259" key="3">
    <source>
        <dbReference type="Pfam" id="PF01656"/>
    </source>
</evidence>
<dbReference type="GO" id="GO:0004713">
    <property type="term" value="F:protein tyrosine kinase activity"/>
    <property type="evidence" value="ECO:0007669"/>
    <property type="project" value="TreeGrafter"/>
</dbReference>
<dbReference type="GO" id="GO:0005886">
    <property type="term" value="C:plasma membrane"/>
    <property type="evidence" value="ECO:0007669"/>
    <property type="project" value="TreeGrafter"/>
</dbReference>
<keyword evidence="6" id="KW-1185">Reference proteome</keyword>
<dbReference type="SUPFAM" id="SSF52540">
    <property type="entry name" value="P-loop containing nucleoside triphosphate hydrolases"/>
    <property type="match status" value="1"/>
</dbReference>
<evidence type="ECO:0000313" key="6">
    <source>
        <dbReference type="Proteomes" id="UP000014977"/>
    </source>
</evidence>
<name>S7THH5_DESML</name>
<dbReference type="Pfam" id="PF01656">
    <property type="entry name" value="CbiA"/>
    <property type="match status" value="1"/>
</dbReference>
<dbReference type="InterPro" id="IPR002586">
    <property type="entry name" value="CobQ/CobB/MinD/ParA_Nub-bd_dom"/>
</dbReference>
<dbReference type="Proteomes" id="UP000014977">
    <property type="component" value="Unassembled WGS sequence"/>
</dbReference>
<dbReference type="InterPro" id="IPR050445">
    <property type="entry name" value="Bact_polysacc_biosynth/exp"/>
</dbReference>
<gene>
    <name evidence="5" type="ORF">dsmv_0785</name>
</gene>
<comment type="caution">
    <text evidence="5">The sequence shown here is derived from an EMBL/GenBank/DDBJ whole genome shotgun (WGS) entry which is preliminary data.</text>
</comment>
<evidence type="ECO:0000259" key="4">
    <source>
        <dbReference type="Pfam" id="PF14332"/>
    </source>
</evidence>
<dbReference type="InterPro" id="IPR027417">
    <property type="entry name" value="P-loop_NTPase"/>
</dbReference>
<dbReference type="AlphaFoldDB" id="S7THH5"/>
<sequence length="417" mass="46376">MPKKNNAKDKKERSYGRVLLNGDNQKSRFAEAYRTLRTNLHFSFMDRNFKALVVTSAGESEGKTVTAYNLGHALSQTGKSVLLVDADLRKPLLSRITPLNGDGPAANPSGFTGLLANAFNTPVAEGRLEEIGIHDLFKILAVQRRTGVLRAETPENTVEVIFSQGLPSAVTWENRPEEKKLANVLVKNGVLSEENARIAFRQKADTGHKLGFILSRMGLCRETDLKGTLFIHLTESLRVLMGMQSGAFTFTDRPAGFFQRAQFDIVDLKEVLDQMKNDDEQYPYLNGLIDANIQATHQPGLFLLSSGVIPPNPSELLSSPQVDFLMTLLTRKFDTIIIDTPPILPATDALLLAPRTDGVVLIVKAGHMRRNLVQKCVDQIRLSQANLVGVVLNQVDVRKEGYYNYYNKYYTGYYGKS</sequence>
<dbReference type="SUPFAM" id="SSF160246">
    <property type="entry name" value="EspE N-terminal domain-like"/>
    <property type="match status" value="1"/>
</dbReference>
<dbReference type="OrthoDB" id="9812433at2"/>
<feature type="domain" description="PatA-like N-terminal" evidence="4">
    <location>
        <begin position="125"/>
        <end position="262"/>
    </location>
</feature>
<dbReference type="Gene3D" id="3.40.50.300">
    <property type="entry name" value="P-loop containing nucleotide triphosphate hydrolases"/>
    <property type="match status" value="2"/>
</dbReference>
<keyword evidence="1" id="KW-0547">Nucleotide-binding</keyword>
<dbReference type="Pfam" id="PF14332">
    <property type="entry name" value="DUF4388"/>
    <property type="match status" value="1"/>
</dbReference>
<evidence type="ECO:0000256" key="1">
    <source>
        <dbReference type="ARBA" id="ARBA00022741"/>
    </source>
</evidence>
<dbReference type="CDD" id="cd05387">
    <property type="entry name" value="BY-kinase"/>
    <property type="match status" value="1"/>
</dbReference>
<evidence type="ECO:0000256" key="2">
    <source>
        <dbReference type="ARBA" id="ARBA00022840"/>
    </source>
</evidence>
<dbReference type="STRING" id="897.B2D07_16605"/>
<dbReference type="InterPro" id="IPR025497">
    <property type="entry name" value="PatA-like_N"/>
</dbReference>
<protein>
    <submittedName>
        <fullName evidence="5">AAA domain containing protein</fullName>
    </submittedName>
</protein>
<dbReference type="PANTHER" id="PTHR32309">
    <property type="entry name" value="TYROSINE-PROTEIN KINASE"/>
    <property type="match status" value="1"/>
</dbReference>
<proteinExistence type="predicted"/>
<accession>S7THH5</accession>
<dbReference type="PANTHER" id="PTHR32309:SF13">
    <property type="entry name" value="FERRIC ENTEROBACTIN TRANSPORT PROTEIN FEPE"/>
    <property type="match status" value="1"/>
</dbReference>
<dbReference type="RefSeq" id="WP_020877896.1">
    <property type="nucleotide sequence ID" value="NZ_ATHJ01000105.1"/>
</dbReference>
<feature type="domain" description="CobQ/CobB/MinD/ParA nucleotide binding" evidence="3">
    <location>
        <begin position="53"/>
        <end position="405"/>
    </location>
</feature>
<reference evidence="5 6" key="1">
    <citation type="journal article" date="2013" name="Genome Announc.">
        <title>Draft genome sequences for three mercury-methylating, sulfate-reducing bacteria.</title>
        <authorList>
            <person name="Brown S.D."/>
            <person name="Hurt R.A.Jr."/>
            <person name="Gilmour C.C."/>
            <person name="Elias D.A."/>
        </authorList>
    </citation>
    <scope>NUCLEOTIDE SEQUENCE [LARGE SCALE GENOMIC DNA]</scope>
    <source>
        <strain evidence="5 6">DSM 2059</strain>
    </source>
</reference>
<evidence type="ECO:0000313" key="5">
    <source>
        <dbReference type="EMBL" id="EPR36080.1"/>
    </source>
</evidence>
<dbReference type="InterPro" id="IPR005702">
    <property type="entry name" value="Wzc-like_C"/>
</dbReference>
<dbReference type="eggNOG" id="COG0489">
    <property type="taxonomic scope" value="Bacteria"/>
</dbReference>